<reference evidence="1 2" key="1">
    <citation type="journal article" date="2019" name="Sci. Rep.">
        <title>Orb-weaving spider Araneus ventricosus genome elucidates the spidroin gene catalogue.</title>
        <authorList>
            <person name="Kono N."/>
            <person name="Nakamura H."/>
            <person name="Ohtoshi R."/>
            <person name="Moran D.A.P."/>
            <person name="Shinohara A."/>
            <person name="Yoshida Y."/>
            <person name="Fujiwara M."/>
            <person name="Mori M."/>
            <person name="Tomita M."/>
            <person name="Arakawa K."/>
        </authorList>
    </citation>
    <scope>NUCLEOTIDE SEQUENCE [LARGE SCALE GENOMIC DNA]</scope>
</reference>
<dbReference type="Proteomes" id="UP000499080">
    <property type="component" value="Unassembled WGS sequence"/>
</dbReference>
<accession>A0A4Y2GZT1</accession>
<keyword evidence="2" id="KW-1185">Reference proteome</keyword>
<comment type="caution">
    <text evidence="1">The sequence shown here is derived from an EMBL/GenBank/DDBJ whole genome shotgun (WGS) entry which is preliminary data.</text>
</comment>
<name>A0A4Y2GZT1_ARAVE</name>
<protein>
    <submittedName>
        <fullName evidence="1">Uncharacterized protein</fullName>
    </submittedName>
</protein>
<evidence type="ECO:0000313" key="1">
    <source>
        <dbReference type="EMBL" id="GBM57594.1"/>
    </source>
</evidence>
<organism evidence="1 2">
    <name type="scientific">Araneus ventricosus</name>
    <name type="common">Orbweaver spider</name>
    <name type="synonym">Epeira ventricosa</name>
    <dbReference type="NCBI Taxonomy" id="182803"/>
    <lineage>
        <taxon>Eukaryota</taxon>
        <taxon>Metazoa</taxon>
        <taxon>Ecdysozoa</taxon>
        <taxon>Arthropoda</taxon>
        <taxon>Chelicerata</taxon>
        <taxon>Arachnida</taxon>
        <taxon>Araneae</taxon>
        <taxon>Araneomorphae</taxon>
        <taxon>Entelegynae</taxon>
        <taxon>Araneoidea</taxon>
        <taxon>Araneidae</taxon>
        <taxon>Araneus</taxon>
    </lineage>
</organism>
<dbReference type="AlphaFoldDB" id="A0A4Y2GZT1"/>
<gene>
    <name evidence="1" type="ORF">AVEN_85457_1</name>
</gene>
<dbReference type="EMBL" id="BGPR01001599">
    <property type="protein sequence ID" value="GBM57594.1"/>
    <property type="molecule type" value="Genomic_DNA"/>
</dbReference>
<proteinExistence type="predicted"/>
<sequence>MCACVRVCVYVCSTGQTAGPVIQRSTQCNPSATGHSDPLPTSPPAKPYFIWSETATLLPHASTPVAFQHLCPSSPNGVAGYPEGLNIQTFVPTAPVLIGLSH</sequence>
<evidence type="ECO:0000313" key="2">
    <source>
        <dbReference type="Proteomes" id="UP000499080"/>
    </source>
</evidence>